<proteinExistence type="predicted"/>
<evidence type="ECO:0000313" key="2">
    <source>
        <dbReference type="Proteomes" id="UP000309544"/>
    </source>
</evidence>
<gene>
    <name evidence="1" type="ORF">FGF68_04430</name>
</gene>
<evidence type="ECO:0000313" key="1">
    <source>
        <dbReference type="EMBL" id="TNJ37085.1"/>
    </source>
</evidence>
<organism evidence="1 2">
    <name type="scientific">Prosthecochloris vibrioformis</name>
    <name type="common">Chlorobium vibrioforme</name>
    <dbReference type="NCBI Taxonomy" id="1098"/>
    <lineage>
        <taxon>Bacteria</taxon>
        <taxon>Pseudomonadati</taxon>
        <taxon>Chlorobiota</taxon>
        <taxon>Chlorobiia</taxon>
        <taxon>Chlorobiales</taxon>
        <taxon>Chlorobiaceae</taxon>
        <taxon>Prosthecochloris</taxon>
    </lineage>
</organism>
<sequence length="120" mass="14048">MLWEFSPDLDDLPSRFRHFSKNHERELVSCLANLEKILALLNDGIAFPLVVRQCSFLRSEREGLYRIGQTGVKSSRECRLYVHPDEKTRTVFILGVGRKESQQRDISDCKKQIKEIRRAQ</sequence>
<keyword evidence="2" id="KW-1185">Reference proteome</keyword>
<dbReference type="EMBL" id="VDCI01000003">
    <property type="protein sequence ID" value="TNJ37085.1"/>
    <property type="molecule type" value="Genomic_DNA"/>
</dbReference>
<protein>
    <recommendedName>
        <fullName evidence="3">Type II toxin-antitoxin system RelE/ParE family toxin</fullName>
    </recommendedName>
</protein>
<dbReference type="AlphaFoldDB" id="A0A5C4S1D3"/>
<name>A0A5C4S1D3_PROVB</name>
<reference evidence="1 2" key="1">
    <citation type="submission" date="2019-05" db="EMBL/GenBank/DDBJ databases">
        <title>Draft Whole-Genome sequence of the green sulfur bacterium Prosthecochloris vibrioformis DSM 260.</title>
        <authorList>
            <person name="Meyer T.E."/>
            <person name="Kyndt J.A."/>
        </authorList>
    </citation>
    <scope>NUCLEOTIDE SEQUENCE [LARGE SCALE GENOMIC DNA]</scope>
    <source>
        <strain evidence="1 2">DSM 260</strain>
    </source>
</reference>
<comment type="caution">
    <text evidence="1">The sequence shown here is derived from an EMBL/GenBank/DDBJ whole genome shotgun (WGS) entry which is preliminary data.</text>
</comment>
<accession>A0A5C4S1D3</accession>
<evidence type="ECO:0008006" key="3">
    <source>
        <dbReference type="Google" id="ProtNLM"/>
    </source>
</evidence>
<dbReference type="Proteomes" id="UP000309544">
    <property type="component" value="Unassembled WGS sequence"/>
</dbReference>